<dbReference type="Pfam" id="PF14602">
    <property type="entry name" value="Hexapep_2"/>
    <property type="match status" value="1"/>
</dbReference>
<evidence type="ECO:0000259" key="4">
    <source>
        <dbReference type="Pfam" id="PF17836"/>
    </source>
</evidence>
<dbReference type="CDD" id="cd03360">
    <property type="entry name" value="LbH_AT_putative"/>
    <property type="match status" value="1"/>
</dbReference>
<sequence length="206" mass="20809">MSPMQLYICGAGGVGREALDTALAAALPVTAFLDDARAGEQVRGLPVLRPDEAAAGEYLVGIAAPAARARFALLLERRGLRPATLVHPRAAIAPETVLAAGCLVQANAYVSSSVTLGPHAQVHYNATIGHDTVLDARATVYPGANISGNVHLCAGATVGSNAVVLQGLTVGPDAFVGAGAVVTRDVPAGTTVVGAPARPLRPPTRD</sequence>
<evidence type="ECO:0000256" key="3">
    <source>
        <dbReference type="PIRSR" id="PIRSR620019-1"/>
    </source>
</evidence>
<accession>A0A1T3NU06</accession>
<keyword evidence="5" id="KW-0012">Acyltransferase</keyword>
<dbReference type="STRING" id="159449.B4N89_04030"/>
<dbReference type="PANTHER" id="PTHR43300">
    <property type="entry name" value="ACETYLTRANSFERASE"/>
    <property type="match status" value="1"/>
</dbReference>
<dbReference type="Gene3D" id="3.40.50.20">
    <property type="match status" value="1"/>
</dbReference>
<evidence type="ECO:0000313" key="6">
    <source>
        <dbReference type="Proteomes" id="UP000190037"/>
    </source>
</evidence>
<name>A0A1T3NU06_9ACTN</name>
<dbReference type="InterPro" id="IPR041561">
    <property type="entry name" value="PglD_N"/>
</dbReference>
<dbReference type="PANTHER" id="PTHR43300:SF7">
    <property type="entry name" value="UDP-N-ACETYLBACILLOSAMINE N-ACETYLTRANSFERASE"/>
    <property type="match status" value="1"/>
</dbReference>
<protein>
    <submittedName>
        <fullName evidence="5">Acyltransferase</fullName>
    </submittedName>
</protein>
<reference evidence="5 6" key="1">
    <citation type="submission" date="2017-03" db="EMBL/GenBank/DDBJ databases">
        <title>Draft genome sequence of Streptomyces scabrisporus NF3, endophyte isolated from Amphipterygium adstringens.</title>
        <authorList>
            <person name="Vazquez M."/>
            <person name="Ceapa C.D."/>
            <person name="Rodriguez Luna D."/>
            <person name="Sanchez Esquivel S."/>
        </authorList>
    </citation>
    <scope>NUCLEOTIDE SEQUENCE [LARGE SCALE GENOMIC DNA]</scope>
    <source>
        <strain evidence="5 6">NF3</strain>
    </source>
</reference>
<dbReference type="GO" id="GO:0016746">
    <property type="term" value="F:acyltransferase activity"/>
    <property type="evidence" value="ECO:0007669"/>
    <property type="project" value="UniProtKB-KW"/>
</dbReference>
<feature type="site" description="Increases basicity of active site His" evidence="3">
    <location>
        <position position="131"/>
    </location>
</feature>
<dbReference type="InterPro" id="IPR050179">
    <property type="entry name" value="Trans_hexapeptide_repeat"/>
</dbReference>
<dbReference type="SUPFAM" id="SSF51161">
    <property type="entry name" value="Trimeric LpxA-like enzymes"/>
    <property type="match status" value="1"/>
</dbReference>
<dbReference type="Gene3D" id="2.160.10.10">
    <property type="entry name" value="Hexapeptide repeat proteins"/>
    <property type="match status" value="1"/>
</dbReference>
<dbReference type="PROSITE" id="PS00101">
    <property type="entry name" value="HEXAPEP_TRANSFERASES"/>
    <property type="match status" value="1"/>
</dbReference>
<evidence type="ECO:0000313" key="5">
    <source>
        <dbReference type="EMBL" id="OPC80225.1"/>
    </source>
</evidence>
<dbReference type="NCBIfam" id="TIGR03570">
    <property type="entry name" value="NeuD_NnaD"/>
    <property type="match status" value="1"/>
</dbReference>
<proteinExistence type="predicted"/>
<dbReference type="AlphaFoldDB" id="A0A1T3NU06"/>
<dbReference type="InterPro" id="IPR020019">
    <property type="entry name" value="AcTrfase_PglD-like"/>
</dbReference>
<evidence type="ECO:0000256" key="2">
    <source>
        <dbReference type="ARBA" id="ARBA00022737"/>
    </source>
</evidence>
<dbReference type="InterPro" id="IPR001451">
    <property type="entry name" value="Hexapep"/>
</dbReference>
<evidence type="ECO:0000256" key="1">
    <source>
        <dbReference type="ARBA" id="ARBA00022679"/>
    </source>
</evidence>
<keyword evidence="2" id="KW-0677">Repeat</keyword>
<gene>
    <name evidence="5" type="ORF">B4N89_04030</name>
</gene>
<keyword evidence="1 5" id="KW-0808">Transferase</keyword>
<dbReference type="InterPro" id="IPR018357">
    <property type="entry name" value="Hexapep_transf_CS"/>
</dbReference>
<dbReference type="OrthoDB" id="3697257at2"/>
<dbReference type="InterPro" id="IPR011004">
    <property type="entry name" value="Trimer_LpxA-like_sf"/>
</dbReference>
<feature type="domain" description="PglD N-terminal" evidence="4">
    <location>
        <begin position="5"/>
        <end position="70"/>
    </location>
</feature>
<organism evidence="5 6">
    <name type="scientific">Embleya scabrispora</name>
    <dbReference type="NCBI Taxonomy" id="159449"/>
    <lineage>
        <taxon>Bacteria</taxon>
        <taxon>Bacillati</taxon>
        <taxon>Actinomycetota</taxon>
        <taxon>Actinomycetes</taxon>
        <taxon>Kitasatosporales</taxon>
        <taxon>Streptomycetaceae</taxon>
        <taxon>Embleya</taxon>
    </lineage>
</organism>
<keyword evidence="6" id="KW-1185">Reference proteome</keyword>
<comment type="caution">
    <text evidence="5">The sequence shown here is derived from an EMBL/GenBank/DDBJ whole genome shotgun (WGS) entry which is preliminary data.</text>
</comment>
<dbReference type="EMBL" id="MWQN01000001">
    <property type="protein sequence ID" value="OPC80225.1"/>
    <property type="molecule type" value="Genomic_DNA"/>
</dbReference>
<dbReference type="Pfam" id="PF17836">
    <property type="entry name" value="PglD_N"/>
    <property type="match status" value="1"/>
</dbReference>
<dbReference type="Proteomes" id="UP000190037">
    <property type="component" value="Unassembled WGS sequence"/>
</dbReference>
<feature type="active site" description="Proton acceptor" evidence="3">
    <location>
        <position position="130"/>
    </location>
</feature>